<evidence type="ECO:0000313" key="3">
    <source>
        <dbReference type="Proteomes" id="UP000481030"/>
    </source>
</evidence>
<accession>A0A6L3V927</accession>
<dbReference type="InterPro" id="IPR021683">
    <property type="entry name" value="DUF3267"/>
</dbReference>
<evidence type="ECO:0000313" key="2">
    <source>
        <dbReference type="EMBL" id="KAB2337129.1"/>
    </source>
</evidence>
<keyword evidence="1" id="KW-0472">Membrane</keyword>
<keyword evidence="3" id="KW-1185">Reference proteome</keyword>
<name>A0A6L3V927_9BACI</name>
<sequence length="182" mass="21262">MNTWKTINFSRQYGSHRLFILSSLTMLLTFIFAYIPAQFLFNAKSFQDNHFGLFLLGLWLIYPIHKLLHYLPIAHQTTKVKKALSMKFGLLPVIHIKVFEPITKWQFIFALFTPFIVINCILIYGCYLFPHYAHYLTILLAFHTGLCLPDFICAKNVLFAPNCSYIEENDDGIEILLHKINK</sequence>
<proteinExistence type="predicted"/>
<reference evidence="2 3" key="1">
    <citation type="journal article" date="2016" name="Antonie Van Leeuwenhoek">
        <title>Bacillus depressus sp. nov., isolated from soil of a sunflower field.</title>
        <authorList>
            <person name="Wei X."/>
            <person name="Xin D."/>
            <person name="Xin Y."/>
            <person name="Zhang H."/>
            <person name="Wang T."/>
            <person name="Zhang J."/>
        </authorList>
    </citation>
    <scope>NUCLEOTIDE SEQUENCE [LARGE SCALE GENOMIC DNA]</scope>
    <source>
        <strain evidence="2 3">BZ1</strain>
    </source>
</reference>
<dbReference type="Pfam" id="PF11667">
    <property type="entry name" value="DUF3267"/>
    <property type="match status" value="1"/>
</dbReference>
<feature type="transmembrane region" description="Helical" evidence="1">
    <location>
        <begin position="18"/>
        <end position="39"/>
    </location>
</feature>
<dbReference type="RefSeq" id="WP_151533814.1">
    <property type="nucleotide sequence ID" value="NZ_WBOS01000002.1"/>
</dbReference>
<dbReference type="EMBL" id="WBOS01000002">
    <property type="protein sequence ID" value="KAB2337129.1"/>
    <property type="molecule type" value="Genomic_DNA"/>
</dbReference>
<gene>
    <name evidence="2" type="ORF">F7731_05755</name>
</gene>
<comment type="caution">
    <text evidence="2">The sequence shown here is derived from an EMBL/GenBank/DDBJ whole genome shotgun (WGS) entry which is preliminary data.</text>
</comment>
<dbReference type="AlphaFoldDB" id="A0A6L3V927"/>
<keyword evidence="1" id="KW-0812">Transmembrane</keyword>
<keyword evidence="1" id="KW-1133">Transmembrane helix</keyword>
<feature type="transmembrane region" description="Helical" evidence="1">
    <location>
        <begin position="105"/>
        <end position="129"/>
    </location>
</feature>
<evidence type="ECO:0000256" key="1">
    <source>
        <dbReference type="SAM" id="Phobius"/>
    </source>
</evidence>
<dbReference type="OrthoDB" id="2360495at2"/>
<protein>
    <submittedName>
        <fullName evidence="2">DUF3267 domain-containing protein</fullName>
    </submittedName>
</protein>
<organism evidence="2 3">
    <name type="scientific">Cytobacillus depressus</name>
    <dbReference type="NCBI Taxonomy" id="1602942"/>
    <lineage>
        <taxon>Bacteria</taxon>
        <taxon>Bacillati</taxon>
        <taxon>Bacillota</taxon>
        <taxon>Bacilli</taxon>
        <taxon>Bacillales</taxon>
        <taxon>Bacillaceae</taxon>
        <taxon>Cytobacillus</taxon>
    </lineage>
</organism>
<dbReference type="Proteomes" id="UP000481030">
    <property type="component" value="Unassembled WGS sequence"/>
</dbReference>
<feature type="transmembrane region" description="Helical" evidence="1">
    <location>
        <begin position="51"/>
        <end position="71"/>
    </location>
</feature>